<evidence type="ECO:0000313" key="2">
    <source>
        <dbReference type="WBParaSite" id="ALUE_0001467001-mRNA-1"/>
    </source>
</evidence>
<sequence length="108" mass="12776">MIVLRAIDVFESLDEIHSLPRSFYSRLFADYDPRQIMHRIVEGIFDENELCLLADTLRIRMEVFDCSKLVNDTTPLIYVYPDRENSFPVLPFVKVTTNYLYPVYYVAD</sequence>
<proteinExistence type="predicted"/>
<reference evidence="2" key="1">
    <citation type="submission" date="2023-03" db="UniProtKB">
        <authorList>
            <consortium name="WormBaseParasite"/>
        </authorList>
    </citation>
    <scope>IDENTIFICATION</scope>
</reference>
<name>A0A9J2PWY8_ASCLU</name>
<dbReference type="AlphaFoldDB" id="A0A9J2PWY8"/>
<organism evidence="1 2">
    <name type="scientific">Ascaris lumbricoides</name>
    <name type="common">Giant roundworm</name>
    <dbReference type="NCBI Taxonomy" id="6252"/>
    <lineage>
        <taxon>Eukaryota</taxon>
        <taxon>Metazoa</taxon>
        <taxon>Ecdysozoa</taxon>
        <taxon>Nematoda</taxon>
        <taxon>Chromadorea</taxon>
        <taxon>Rhabditida</taxon>
        <taxon>Spirurina</taxon>
        <taxon>Ascaridomorpha</taxon>
        <taxon>Ascaridoidea</taxon>
        <taxon>Ascarididae</taxon>
        <taxon>Ascaris</taxon>
    </lineage>
</organism>
<dbReference type="WBParaSite" id="ALUE_0001467001-mRNA-1">
    <property type="protein sequence ID" value="ALUE_0001467001-mRNA-1"/>
    <property type="gene ID" value="ALUE_0001467001"/>
</dbReference>
<protein>
    <submittedName>
        <fullName evidence="2">Uncharacterized protein</fullName>
    </submittedName>
</protein>
<dbReference type="Proteomes" id="UP000036681">
    <property type="component" value="Unplaced"/>
</dbReference>
<keyword evidence="1" id="KW-1185">Reference proteome</keyword>
<evidence type="ECO:0000313" key="1">
    <source>
        <dbReference type="Proteomes" id="UP000036681"/>
    </source>
</evidence>
<accession>A0A9J2PWY8</accession>